<sequence>MLIFSTISLLLSNAVTLRRDKSIYFSRVAILVLLYSSTVALKSLYIIALDRGIGLFGGLFHATSTTHTFQIFIFIISLTILQLTGFYSRRVWIPEYSSLNKLFRYDLLYYKSKILNKMGQQYKIIEYPLIILFIITGAVFLISSSDLVSIFLSIELQSYGLYLLSTLYRNSELATSGGLTYFLLGGLSSCFILLGTTLLYANSGTTNLDGIYVLTSISDLSYTSTGVNDVDMVAASRDLNYEDLDWYKSDYINISFLILSVGFLFKVSAAPFHFWSPDVYDAIPTIVTTFVAIIAKISIFIFFLELVHYSSNSLFNNEFSWTTSLIVSSLLSLIIGTVLGLSQVRIKRLFAYSTISHLGFILLALTINSIESIQAFIFYLMQYSISNLNGFIILISIGFSLFYYSNDTKEYKELAEKDNSPIQLVSQLKGYFYINPALALCLTITIFSFVGVPPLIGFFAKQMVLSAALDSGFVFMALVAILTSVISAVYYLNIIKEIFFDQPDYKINEDIKNLSLHANIEKVNYFDAESEKICRDLRDSISQSGDISRILSPLFVSLENENNIREISAAESEKLTFKVDSIRLSSPLTLTISCLSLIIVIFMFIPDEWLSMANILALIIFNT</sequence>
<dbReference type="EMBL" id="KX450332">
    <property type="protein sequence ID" value="AOQ30916.1"/>
    <property type="molecule type" value="Genomic_DNA"/>
</dbReference>
<feature type="transmembrane region" description="Helical" evidence="10">
    <location>
        <begin position="148"/>
        <end position="168"/>
    </location>
</feature>
<evidence type="ECO:0000256" key="4">
    <source>
        <dbReference type="ARBA" id="ARBA00021008"/>
    </source>
</evidence>
<feature type="transmembrane region" description="Helical" evidence="10">
    <location>
        <begin position="349"/>
        <end position="370"/>
    </location>
</feature>
<feature type="transmembrane region" description="Helical" evidence="10">
    <location>
        <begin position="124"/>
        <end position="142"/>
    </location>
</feature>
<geneLocation type="mitochondrion" evidence="12"/>
<dbReference type="InterPro" id="IPR001750">
    <property type="entry name" value="ND/Mrp_TM"/>
</dbReference>
<dbReference type="GO" id="GO:0008137">
    <property type="term" value="F:NADH dehydrogenase (ubiquinone) activity"/>
    <property type="evidence" value="ECO:0007669"/>
    <property type="project" value="UniProtKB-EC"/>
</dbReference>
<evidence type="ECO:0000256" key="6">
    <source>
        <dbReference type="ARBA" id="ARBA00022989"/>
    </source>
</evidence>
<evidence type="ECO:0000256" key="7">
    <source>
        <dbReference type="ARBA" id="ARBA00023136"/>
    </source>
</evidence>
<proteinExistence type="inferred from homology"/>
<comment type="catalytic activity">
    <reaction evidence="9">
        <text>a ubiquinone + NADH + 5 H(+)(in) = a ubiquinol + NAD(+) + 4 H(+)(out)</text>
        <dbReference type="Rhea" id="RHEA:29091"/>
        <dbReference type="Rhea" id="RHEA-COMP:9565"/>
        <dbReference type="Rhea" id="RHEA-COMP:9566"/>
        <dbReference type="ChEBI" id="CHEBI:15378"/>
        <dbReference type="ChEBI" id="CHEBI:16389"/>
        <dbReference type="ChEBI" id="CHEBI:17976"/>
        <dbReference type="ChEBI" id="CHEBI:57540"/>
        <dbReference type="ChEBI" id="CHEBI:57945"/>
        <dbReference type="EC" id="7.1.1.2"/>
    </reaction>
</comment>
<dbReference type="GO" id="GO:0042773">
    <property type="term" value="P:ATP synthesis coupled electron transport"/>
    <property type="evidence" value="ECO:0007669"/>
    <property type="project" value="InterPro"/>
</dbReference>
<feature type="transmembrane region" description="Helical" evidence="10">
    <location>
        <begin position="180"/>
        <end position="201"/>
    </location>
</feature>
<evidence type="ECO:0000256" key="1">
    <source>
        <dbReference type="ARBA" id="ARBA00004141"/>
    </source>
</evidence>
<feature type="transmembrane region" description="Helical" evidence="10">
    <location>
        <begin position="286"/>
        <end position="307"/>
    </location>
</feature>
<dbReference type="GO" id="GO:0016020">
    <property type="term" value="C:membrane"/>
    <property type="evidence" value="ECO:0007669"/>
    <property type="project" value="UniProtKB-SubCell"/>
</dbReference>
<dbReference type="RefSeq" id="YP_009306751.1">
    <property type="nucleotide sequence ID" value="NC_031375.1"/>
</dbReference>
<keyword evidence="7 10" id="KW-0472">Membrane</keyword>
<comment type="similarity">
    <text evidence="2">Belongs to the complex I subunit 2 family.</text>
</comment>
<dbReference type="PANTHER" id="PTHR22773">
    <property type="entry name" value="NADH DEHYDROGENASE"/>
    <property type="match status" value="1"/>
</dbReference>
<evidence type="ECO:0000256" key="9">
    <source>
        <dbReference type="ARBA" id="ARBA00049551"/>
    </source>
</evidence>
<feature type="transmembrane region" description="Helical" evidence="10">
    <location>
        <begin position="319"/>
        <end position="342"/>
    </location>
</feature>
<organism evidence="12">
    <name type="scientific">Glarea lozoyensis</name>
    <dbReference type="NCBI Taxonomy" id="101852"/>
    <lineage>
        <taxon>Eukaryota</taxon>
        <taxon>Fungi</taxon>
        <taxon>Dikarya</taxon>
        <taxon>Ascomycota</taxon>
        <taxon>Pezizomycotina</taxon>
        <taxon>Leotiomycetes</taxon>
        <taxon>Helotiales</taxon>
        <taxon>Helotiaceae</taxon>
        <taxon>Glarea</taxon>
    </lineage>
</organism>
<reference evidence="12" key="1">
    <citation type="journal article" date="2017" name="Acta Microbiol. Sin.">
        <title>Reanalysis of the mitochondrial genome of the pneumocandin-producing fungus Glarea lozoyensis.</title>
        <authorList>
            <person name="Zhang Y.-J."/>
            <person name="Zhao Y.-X."/>
            <person name="Chen L."/>
            <person name="Liu X.-Z."/>
        </authorList>
    </citation>
    <scope>NUCLEOTIDE SEQUENCE</scope>
    <source>
        <strain evidence="12">ATCC 20868</strain>
    </source>
</reference>
<evidence type="ECO:0000256" key="5">
    <source>
        <dbReference type="ARBA" id="ARBA00022692"/>
    </source>
</evidence>
<keyword evidence="6 10" id="KW-1133">Transmembrane helix</keyword>
<feature type="transmembrane region" description="Helical" evidence="10">
    <location>
        <begin position="68"/>
        <end position="87"/>
    </location>
</feature>
<gene>
    <name evidence="12" type="primary">nad2</name>
</gene>
<evidence type="ECO:0000256" key="2">
    <source>
        <dbReference type="ARBA" id="ARBA00007012"/>
    </source>
</evidence>
<dbReference type="GeneID" id="29289383"/>
<feature type="transmembrane region" description="Helical" evidence="10">
    <location>
        <begin position="251"/>
        <end position="274"/>
    </location>
</feature>
<feature type="transmembrane region" description="Helical" evidence="10">
    <location>
        <begin position="437"/>
        <end position="460"/>
    </location>
</feature>
<accession>A0A1C9M475</accession>
<feature type="transmembrane region" description="Helical" evidence="10">
    <location>
        <begin position="472"/>
        <end position="492"/>
    </location>
</feature>
<evidence type="ECO:0000259" key="11">
    <source>
        <dbReference type="Pfam" id="PF00361"/>
    </source>
</evidence>
<dbReference type="HAMAP" id="MF_00445">
    <property type="entry name" value="NDH1_NuoN_1"/>
    <property type="match status" value="1"/>
</dbReference>
<feature type="transmembrane region" description="Helical" evidence="10">
    <location>
        <begin position="584"/>
        <end position="605"/>
    </location>
</feature>
<evidence type="ECO:0000256" key="10">
    <source>
        <dbReference type="SAM" id="Phobius"/>
    </source>
</evidence>
<feature type="transmembrane region" description="Helical" evidence="10">
    <location>
        <begin position="376"/>
        <end position="404"/>
    </location>
</feature>
<dbReference type="Pfam" id="PF00361">
    <property type="entry name" value="Proton_antipo_M"/>
    <property type="match status" value="1"/>
</dbReference>
<protein>
    <recommendedName>
        <fullName evidence="4">NADH-ubiquinone oxidoreductase chain 2</fullName>
        <ecNumber evidence="3">7.1.1.2</ecNumber>
    </recommendedName>
    <alternativeName>
        <fullName evidence="8">NADH dehydrogenase subunit 2</fullName>
    </alternativeName>
</protein>
<evidence type="ECO:0000313" key="12">
    <source>
        <dbReference type="EMBL" id="AOQ30916.1"/>
    </source>
</evidence>
<feature type="transmembrane region" description="Helical" evidence="10">
    <location>
        <begin position="28"/>
        <end position="48"/>
    </location>
</feature>
<keyword evidence="5 10" id="KW-0812">Transmembrane</keyword>
<dbReference type="AlphaFoldDB" id="A0A1C9M475"/>
<comment type="subcellular location">
    <subcellularLocation>
        <location evidence="1">Membrane</location>
        <topology evidence="1">Multi-pass membrane protein</topology>
    </subcellularLocation>
</comment>
<dbReference type="EC" id="7.1.1.2" evidence="3"/>
<dbReference type="InterPro" id="IPR010096">
    <property type="entry name" value="NADH-Q_OxRdtase_suN/2"/>
</dbReference>
<evidence type="ECO:0000256" key="3">
    <source>
        <dbReference type="ARBA" id="ARBA00012944"/>
    </source>
</evidence>
<feature type="domain" description="NADH:quinone oxidoreductase/Mrp antiporter transmembrane" evidence="11">
    <location>
        <begin position="144"/>
        <end position="487"/>
    </location>
</feature>
<keyword evidence="12" id="KW-0496">Mitochondrion</keyword>
<name>A0A1C9M475_GLALO</name>
<evidence type="ECO:0000256" key="8">
    <source>
        <dbReference type="ARBA" id="ARBA00031028"/>
    </source>
</evidence>